<organism evidence="2 3">
    <name type="scientific">Trichobilharzia regenti</name>
    <name type="common">Nasal bird schistosome</name>
    <dbReference type="NCBI Taxonomy" id="157069"/>
    <lineage>
        <taxon>Eukaryota</taxon>
        <taxon>Metazoa</taxon>
        <taxon>Spiralia</taxon>
        <taxon>Lophotrochozoa</taxon>
        <taxon>Platyhelminthes</taxon>
        <taxon>Trematoda</taxon>
        <taxon>Digenea</taxon>
        <taxon>Strigeidida</taxon>
        <taxon>Schistosomatoidea</taxon>
        <taxon>Schistosomatidae</taxon>
        <taxon>Trichobilharzia</taxon>
    </lineage>
</organism>
<protein>
    <submittedName>
        <fullName evidence="3">Uncharacterized protein</fullName>
    </submittedName>
</protein>
<feature type="compositionally biased region" description="Polar residues" evidence="1">
    <location>
        <begin position="61"/>
        <end position="80"/>
    </location>
</feature>
<evidence type="ECO:0000313" key="2">
    <source>
        <dbReference type="Proteomes" id="UP000050795"/>
    </source>
</evidence>
<evidence type="ECO:0000256" key="1">
    <source>
        <dbReference type="SAM" id="MobiDB-lite"/>
    </source>
</evidence>
<keyword evidence="2" id="KW-1185">Reference proteome</keyword>
<reference evidence="3" key="2">
    <citation type="submission" date="2023-11" db="UniProtKB">
        <authorList>
            <consortium name="WormBaseParasite"/>
        </authorList>
    </citation>
    <scope>IDENTIFICATION</scope>
</reference>
<name>A0AA85JEE1_TRIRE</name>
<sequence length="124" mass="13845">MVLRSRLNYTSAHKSLKAAKDDLPYDIDKVFSQLGMSTWIKEYKSGSPNHMKENLPMGIDGSSSTSLLARQTASSLTPNPFDSEEKENLLKEGATLIHSDISRFRLMNVKKPSQGSIDEDQLMP</sequence>
<accession>A0AA85JEE1</accession>
<proteinExistence type="predicted"/>
<dbReference type="WBParaSite" id="TREG1_25200.1">
    <property type="protein sequence ID" value="TREG1_25200.1"/>
    <property type="gene ID" value="TREG1_25200"/>
</dbReference>
<feature type="region of interest" description="Disordered" evidence="1">
    <location>
        <begin position="45"/>
        <end position="85"/>
    </location>
</feature>
<dbReference type="Proteomes" id="UP000050795">
    <property type="component" value="Unassembled WGS sequence"/>
</dbReference>
<reference evidence="2" key="1">
    <citation type="submission" date="2022-06" db="EMBL/GenBank/DDBJ databases">
        <authorList>
            <person name="Berger JAMES D."/>
            <person name="Berger JAMES D."/>
        </authorList>
    </citation>
    <scope>NUCLEOTIDE SEQUENCE [LARGE SCALE GENOMIC DNA]</scope>
</reference>
<evidence type="ECO:0000313" key="3">
    <source>
        <dbReference type="WBParaSite" id="TREG1_25200.1"/>
    </source>
</evidence>
<dbReference type="AlphaFoldDB" id="A0AA85JEE1"/>